<comment type="caution">
    <text evidence="1">The sequence shown here is derived from an EMBL/GenBank/DDBJ whole genome shotgun (WGS) entry which is preliminary data.</text>
</comment>
<name>A0A9D3WX20_9SAUR</name>
<evidence type="ECO:0000313" key="1">
    <source>
        <dbReference type="EMBL" id="KAH1168761.1"/>
    </source>
</evidence>
<organism evidence="1 2">
    <name type="scientific">Mauremys mutica</name>
    <name type="common">yellowpond turtle</name>
    <dbReference type="NCBI Taxonomy" id="74926"/>
    <lineage>
        <taxon>Eukaryota</taxon>
        <taxon>Metazoa</taxon>
        <taxon>Chordata</taxon>
        <taxon>Craniata</taxon>
        <taxon>Vertebrata</taxon>
        <taxon>Euteleostomi</taxon>
        <taxon>Archelosauria</taxon>
        <taxon>Testudinata</taxon>
        <taxon>Testudines</taxon>
        <taxon>Cryptodira</taxon>
        <taxon>Durocryptodira</taxon>
        <taxon>Testudinoidea</taxon>
        <taxon>Geoemydidae</taxon>
        <taxon>Geoemydinae</taxon>
        <taxon>Mauremys</taxon>
    </lineage>
</organism>
<gene>
    <name evidence="1" type="ORF">KIL84_013351</name>
</gene>
<proteinExistence type="predicted"/>
<accession>A0A9D3WX20</accession>
<dbReference type="EMBL" id="JAHDVG010000485">
    <property type="protein sequence ID" value="KAH1168761.1"/>
    <property type="molecule type" value="Genomic_DNA"/>
</dbReference>
<reference evidence="1" key="1">
    <citation type="submission" date="2021-09" db="EMBL/GenBank/DDBJ databases">
        <title>The genome of Mauremys mutica provides insights into the evolution of semi-aquatic lifestyle.</title>
        <authorList>
            <person name="Gong S."/>
            <person name="Gao Y."/>
        </authorList>
    </citation>
    <scope>NUCLEOTIDE SEQUENCE</scope>
    <source>
        <strain evidence="1">MM-2020</strain>
        <tissue evidence="1">Muscle</tissue>
    </source>
</reference>
<keyword evidence="2" id="KW-1185">Reference proteome</keyword>
<dbReference type="Proteomes" id="UP000827986">
    <property type="component" value="Unassembled WGS sequence"/>
</dbReference>
<evidence type="ECO:0000313" key="2">
    <source>
        <dbReference type="Proteomes" id="UP000827986"/>
    </source>
</evidence>
<dbReference type="AlphaFoldDB" id="A0A9D3WX20"/>
<sequence>MKYNNLIYGRYIWKAKKLQREMVVNSFLFQWANTSVWIKMPPSWVECVTTDKVQQWTQVKSISTIFRYILLNTTYIHKYFPVSFLEGKKHAVIIAYNESRIKPTEVGGAVQGSIKGAGLGPVALAQ</sequence>
<protein>
    <submittedName>
        <fullName evidence="1">Uncharacterized protein</fullName>
    </submittedName>
</protein>